<reference evidence="4" key="1">
    <citation type="submission" date="2020-10" db="EMBL/GenBank/DDBJ databases">
        <authorList>
            <person name="Gilroy R."/>
        </authorList>
    </citation>
    <scope>NUCLEOTIDE SEQUENCE</scope>
    <source>
        <strain evidence="4">ChiSjej4B22-8148</strain>
    </source>
</reference>
<reference evidence="4" key="2">
    <citation type="journal article" date="2021" name="PeerJ">
        <title>Extensive microbial diversity within the chicken gut microbiome revealed by metagenomics and culture.</title>
        <authorList>
            <person name="Gilroy R."/>
            <person name="Ravi A."/>
            <person name="Getino M."/>
            <person name="Pursley I."/>
            <person name="Horton D.L."/>
            <person name="Alikhan N.F."/>
            <person name="Baker D."/>
            <person name="Gharbi K."/>
            <person name="Hall N."/>
            <person name="Watson M."/>
            <person name="Adriaenssens E.M."/>
            <person name="Foster-Nyarko E."/>
            <person name="Jarju S."/>
            <person name="Secka A."/>
            <person name="Antonio M."/>
            <person name="Oren A."/>
            <person name="Chaudhuri R.R."/>
            <person name="La Ragione R."/>
            <person name="Hildebrand F."/>
            <person name="Pallen M.J."/>
        </authorList>
    </citation>
    <scope>NUCLEOTIDE SEQUENCE</scope>
    <source>
        <strain evidence="4">ChiSjej4B22-8148</strain>
    </source>
</reference>
<dbReference type="GO" id="GO:0002953">
    <property type="term" value="F:5'-deoxynucleotidase activity"/>
    <property type="evidence" value="ECO:0007669"/>
    <property type="project" value="InterPro"/>
</dbReference>
<dbReference type="Gene3D" id="1.10.3210.10">
    <property type="entry name" value="Hypothetical protein af1432"/>
    <property type="match status" value="1"/>
</dbReference>
<evidence type="ECO:0000256" key="2">
    <source>
        <dbReference type="ARBA" id="ARBA00022801"/>
    </source>
</evidence>
<feature type="domain" description="HD" evidence="3">
    <location>
        <begin position="116"/>
        <end position="265"/>
    </location>
</feature>
<organism evidence="4 5">
    <name type="scientific">Candidatus Choladousia intestinavium</name>
    <dbReference type="NCBI Taxonomy" id="2840727"/>
    <lineage>
        <taxon>Bacteria</taxon>
        <taxon>Bacillati</taxon>
        <taxon>Bacillota</taxon>
        <taxon>Clostridia</taxon>
        <taxon>Lachnospirales</taxon>
        <taxon>Lachnospiraceae</taxon>
        <taxon>Lachnospiraceae incertae sedis</taxon>
        <taxon>Candidatus Choladousia</taxon>
    </lineage>
</organism>
<sequence length="309" mass="36172">LDTDLSTGEQAIRILDSRIEVALSGRSGKFVEKDLVTMLTLLQARIQNRKQALKFDIRPFTEKALEYLSIYRTRPQNVTSGKLLFYFRSVEEDLKACLESDRFDVGPMIYNQYRGLRLIKRSQWTERKIEDPESISEHTYSAWLLAMLFLPEEQETEGYSKREILDMLLVHDMAEAIVGDQTISLCEPTKELKSQNEVLKKLFLKGTYPDIANLTHYYNVWTGYYNGININARTARDINLIQTVYTFCEYYCIYPDHFPAEDIRKWLSEKNNLKTDIGYQLFDRLITQNKEFAAVFGALQPEKKDLHRE</sequence>
<protein>
    <submittedName>
        <fullName evidence="4">HD domain-containing protein</fullName>
    </submittedName>
</protein>
<keyword evidence="1" id="KW-0479">Metal-binding</keyword>
<feature type="non-terminal residue" evidence="4">
    <location>
        <position position="1"/>
    </location>
</feature>
<evidence type="ECO:0000313" key="5">
    <source>
        <dbReference type="Proteomes" id="UP000886757"/>
    </source>
</evidence>
<name>A0A9D1ADU1_9FIRM</name>
<dbReference type="Proteomes" id="UP000886757">
    <property type="component" value="Unassembled WGS sequence"/>
</dbReference>
<evidence type="ECO:0000313" key="4">
    <source>
        <dbReference type="EMBL" id="HIR14417.1"/>
    </source>
</evidence>
<dbReference type="GO" id="GO:0046872">
    <property type="term" value="F:metal ion binding"/>
    <property type="evidence" value="ECO:0007669"/>
    <property type="project" value="UniProtKB-KW"/>
</dbReference>
<dbReference type="EMBL" id="DVGK01000122">
    <property type="protein sequence ID" value="HIR14417.1"/>
    <property type="molecule type" value="Genomic_DNA"/>
</dbReference>
<evidence type="ECO:0000259" key="3">
    <source>
        <dbReference type="Pfam" id="PF13023"/>
    </source>
</evidence>
<dbReference type="SUPFAM" id="SSF109604">
    <property type="entry name" value="HD-domain/PDEase-like"/>
    <property type="match status" value="1"/>
</dbReference>
<gene>
    <name evidence="4" type="ORF">IAB31_10910</name>
</gene>
<proteinExistence type="predicted"/>
<dbReference type="InterPro" id="IPR006674">
    <property type="entry name" value="HD_domain"/>
</dbReference>
<dbReference type="GO" id="GO:0005737">
    <property type="term" value="C:cytoplasm"/>
    <property type="evidence" value="ECO:0007669"/>
    <property type="project" value="TreeGrafter"/>
</dbReference>
<keyword evidence="2" id="KW-0378">Hydrolase</keyword>
<dbReference type="AlphaFoldDB" id="A0A9D1ADU1"/>
<dbReference type="InterPro" id="IPR039356">
    <property type="entry name" value="YfbR/HDDC2"/>
</dbReference>
<evidence type="ECO:0000256" key="1">
    <source>
        <dbReference type="ARBA" id="ARBA00022723"/>
    </source>
</evidence>
<accession>A0A9D1ADU1</accession>
<dbReference type="PANTHER" id="PTHR11845:SF13">
    <property type="entry name" value="5'-DEOXYNUCLEOTIDASE HDDC2"/>
    <property type="match status" value="1"/>
</dbReference>
<comment type="caution">
    <text evidence="4">The sequence shown here is derived from an EMBL/GenBank/DDBJ whole genome shotgun (WGS) entry which is preliminary data.</text>
</comment>
<dbReference type="Pfam" id="PF13023">
    <property type="entry name" value="HD_3"/>
    <property type="match status" value="1"/>
</dbReference>
<dbReference type="PANTHER" id="PTHR11845">
    <property type="entry name" value="5'-DEOXYNUCLEOTIDASE HDDC2"/>
    <property type="match status" value="1"/>
</dbReference>